<protein>
    <submittedName>
        <fullName evidence="2">Uncharacterized protein</fullName>
    </submittedName>
</protein>
<feature type="signal peptide" evidence="1">
    <location>
        <begin position="1"/>
        <end position="23"/>
    </location>
</feature>
<keyword evidence="3" id="KW-1185">Reference proteome</keyword>
<feature type="chain" id="PRO_5046685224" evidence="1">
    <location>
        <begin position="24"/>
        <end position="400"/>
    </location>
</feature>
<dbReference type="Proteomes" id="UP001370348">
    <property type="component" value="Chromosome"/>
</dbReference>
<organism evidence="2 3">
    <name type="scientific">Pendulispora albinea</name>
    <dbReference type="NCBI Taxonomy" id="2741071"/>
    <lineage>
        <taxon>Bacteria</taxon>
        <taxon>Pseudomonadati</taxon>
        <taxon>Myxococcota</taxon>
        <taxon>Myxococcia</taxon>
        <taxon>Myxococcales</taxon>
        <taxon>Sorangiineae</taxon>
        <taxon>Pendulisporaceae</taxon>
        <taxon>Pendulispora</taxon>
    </lineage>
</organism>
<reference evidence="2 3" key="1">
    <citation type="submission" date="2021-12" db="EMBL/GenBank/DDBJ databases">
        <title>Discovery of the Pendulisporaceae a myxobacterial family with distinct sporulation behavior and unique specialized metabolism.</title>
        <authorList>
            <person name="Garcia R."/>
            <person name="Popoff A."/>
            <person name="Bader C.D."/>
            <person name="Loehr J."/>
            <person name="Walesch S."/>
            <person name="Walt C."/>
            <person name="Boldt J."/>
            <person name="Bunk B."/>
            <person name="Haeckl F.J.F.P.J."/>
            <person name="Gunesch A.P."/>
            <person name="Birkelbach J."/>
            <person name="Nuebel U."/>
            <person name="Pietschmann T."/>
            <person name="Bach T."/>
            <person name="Mueller R."/>
        </authorList>
    </citation>
    <scope>NUCLEOTIDE SEQUENCE [LARGE SCALE GENOMIC DNA]</scope>
    <source>
        <strain evidence="2 3">MSr11954</strain>
    </source>
</reference>
<evidence type="ECO:0000313" key="3">
    <source>
        <dbReference type="Proteomes" id="UP001370348"/>
    </source>
</evidence>
<keyword evidence="1" id="KW-0732">Signal</keyword>
<dbReference type="Pfam" id="PF16683">
    <property type="entry name" value="TGase_elicitor"/>
    <property type="match status" value="1"/>
</dbReference>
<gene>
    <name evidence="2" type="ORF">LZC94_31240</name>
</gene>
<name>A0ABZ2LT27_9BACT</name>
<dbReference type="RefSeq" id="WP_394821933.1">
    <property type="nucleotide sequence ID" value="NZ_CP089984.1"/>
</dbReference>
<proteinExistence type="predicted"/>
<sequence length="400" mass="43757">MLKNRFVVMLPFSLLAAACSVQSSGQSNEPLGAVQQPEVWSAKDDPSLFSSDLVRVASALPTSGEVARIPWAGSYWPTYKDSINYRWAGPSSASPAKKYELAFGGADVEDAVSRYHGIDAHSNARSCTRTSQCDASLGESCARRAGEGRGYCIPTWFGICHAWAPAAILVPEPEHAVVSNGVTFEVQDIKALISLVHEGTTVKFVSLRCNDSDENMSRDEDGRPRSACRDTNPGTLHILLANYLGIKKQSFVEDRTFDYQVWNQPLRGYRILEQEEITSREANALVVEGSGAASDRYKFNPDAVSFLHVKTEVQYITETSPREGNVASRIDDYTQSSHYEYVLELDARGAIIGGEWVGRSKSNHPDFLWLPVRQPPSTVAAGGAITYTNVKALANASITP</sequence>
<accession>A0ABZ2LT27</accession>
<dbReference type="InterPro" id="IPR032048">
    <property type="entry name" value="TGase_elicitor"/>
</dbReference>
<dbReference type="EMBL" id="CP089984">
    <property type="protein sequence ID" value="WXB12311.1"/>
    <property type="molecule type" value="Genomic_DNA"/>
</dbReference>
<evidence type="ECO:0000313" key="2">
    <source>
        <dbReference type="EMBL" id="WXB12311.1"/>
    </source>
</evidence>
<dbReference type="PROSITE" id="PS51257">
    <property type="entry name" value="PROKAR_LIPOPROTEIN"/>
    <property type="match status" value="1"/>
</dbReference>
<dbReference type="Gene3D" id="3.30.40.240">
    <property type="entry name" value="Transglutaminase elicitor, body domain"/>
    <property type="match status" value="1"/>
</dbReference>
<evidence type="ECO:0000256" key="1">
    <source>
        <dbReference type="SAM" id="SignalP"/>
    </source>
</evidence>